<dbReference type="HOGENOM" id="CLU_1640391_0_0_10"/>
<dbReference type="EMBL" id="AP006841">
    <property type="protein sequence ID" value="BAD47271.1"/>
    <property type="molecule type" value="Genomic_DNA"/>
</dbReference>
<dbReference type="RefSeq" id="WP_011202040.1">
    <property type="nucleotide sequence ID" value="NC_006347.1"/>
</dbReference>
<evidence type="ECO:0000313" key="2">
    <source>
        <dbReference type="Proteomes" id="UP000002197"/>
    </source>
</evidence>
<accession>Q64Z05</accession>
<reference evidence="1 2" key="1">
    <citation type="journal article" date="2004" name="Proc. Natl. Acad. Sci. U.S.A.">
        <title>Genomic analysis of Bacteroides fragilis reveals extensive DNA inversions regulating cell surface adaptation.</title>
        <authorList>
            <person name="Kuwahara T."/>
            <person name="Yamashita A."/>
            <person name="Hirakawa H."/>
            <person name="Nakayama H."/>
            <person name="Toh H."/>
            <person name="Okada N."/>
            <person name="Kuhara S."/>
            <person name="Hattori M."/>
            <person name="Hayashi T."/>
            <person name="Ohnishi Y."/>
        </authorList>
    </citation>
    <scope>NUCLEOTIDE SEQUENCE [LARGE SCALE GENOMIC DNA]</scope>
    <source>
        <strain evidence="1 2">YCH46</strain>
    </source>
</reference>
<name>Q64Z05_BACFR</name>
<sequence length="161" mass="18343">MEKNRELDKIKKEIGIATGDIFSAKRKARNRVGIYLKTQRIEPVWAFSDFKESFSQFDKLSILEANVSTLIEKSDFATSRIVRKTAELKDAHIDILNKWIDKVPIDPPLCNYEDGIGILEGNHRIALCKFLEVPKVPILVPKEAAGSLIREYGFSLIREIV</sequence>
<dbReference type="PATRIC" id="fig|295405.11.peg.537"/>
<dbReference type="OrthoDB" id="9801549at2"/>
<dbReference type="STRING" id="295405.BF0522"/>
<proteinExistence type="predicted"/>
<organism evidence="1 2">
    <name type="scientific">Bacteroides fragilis (strain YCH46)</name>
    <dbReference type="NCBI Taxonomy" id="295405"/>
    <lineage>
        <taxon>Bacteria</taxon>
        <taxon>Pseudomonadati</taxon>
        <taxon>Bacteroidota</taxon>
        <taxon>Bacteroidia</taxon>
        <taxon>Bacteroidales</taxon>
        <taxon>Bacteroidaceae</taxon>
        <taxon>Bacteroides</taxon>
    </lineage>
</organism>
<evidence type="ECO:0008006" key="3">
    <source>
        <dbReference type="Google" id="ProtNLM"/>
    </source>
</evidence>
<dbReference type="Proteomes" id="UP000002197">
    <property type="component" value="Chromosome"/>
</dbReference>
<gene>
    <name evidence="1" type="ordered locus">BF0522</name>
</gene>
<evidence type="ECO:0000313" key="1">
    <source>
        <dbReference type="EMBL" id="BAD47271.1"/>
    </source>
</evidence>
<dbReference type="KEGG" id="bfr:BF0522"/>
<protein>
    <recommendedName>
        <fullName evidence="3">ParB/Sulfiredoxin domain-containing protein</fullName>
    </recommendedName>
</protein>
<dbReference type="AlphaFoldDB" id="Q64Z05"/>